<sequence length="225" mass="24892">MLTNRSPLIGTLLILALSSCGETPDELLLEINQGEDTARRYSIDQLGDFLSEREKSGGAFSKGELEAVELLRDVAKSENEVIVNRMRAISALSQLEKTDNTAVFIDGLSSKYWGIRWESTKGLASHPTPKAVGALISRLKVERERVVLLDTVKALSRAGGEDALEALFLVYFDESSLHFDNRMKAHAAICRLTGKEFGLENSHEWLKYYQERFTPGAGAATGKKE</sequence>
<dbReference type="Gene3D" id="1.25.10.10">
    <property type="entry name" value="Leucine-rich Repeat Variant"/>
    <property type="match status" value="1"/>
</dbReference>
<dbReference type="PROSITE" id="PS51257">
    <property type="entry name" value="PROKAR_LIPOPROTEIN"/>
    <property type="match status" value="1"/>
</dbReference>
<organism evidence="1">
    <name type="scientific">marine metagenome</name>
    <dbReference type="NCBI Taxonomy" id="408172"/>
    <lineage>
        <taxon>unclassified sequences</taxon>
        <taxon>metagenomes</taxon>
        <taxon>ecological metagenomes</taxon>
    </lineage>
</organism>
<evidence type="ECO:0008006" key="2">
    <source>
        <dbReference type="Google" id="ProtNLM"/>
    </source>
</evidence>
<accession>A0A382QLJ5</accession>
<name>A0A382QLJ5_9ZZZZ</name>
<dbReference type="AlphaFoldDB" id="A0A382QLJ5"/>
<dbReference type="EMBL" id="UINC01115050">
    <property type="protein sequence ID" value="SVC85795.1"/>
    <property type="molecule type" value="Genomic_DNA"/>
</dbReference>
<dbReference type="InterPro" id="IPR016024">
    <property type="entry name" value="ARM-type_fold"/>
</dbReference>
<dbReference type="SUPFAM" id="SSF48371">
    <property type="entry name" value="ARM repeat"/>
    <property type="match status" value="1"/>
</dbReference>
<protein>
    <recommendedName>
        <fullName evidence="2">HEAT repeat domain-containing protein</fullName>
    </recommendedName>
</protein>
<dbReference type="InterPro" id="IPR011989">
    <property type="entry name" value="ARM-like"/>
</dbReference>
<gene>
    <name evidence="1" type="ORF">METZ01_LOCUS338649</name>
</gene>
<evidence type="ECO:0000313" key="1">
    <source>
        <dbReference type="EMBL" id="SVC85795.1"/>
    </source>
</evidence>
<proteinExistence type="predicted"/>
<reference evidence="1" key="1">
    <citation type="submission" date="2018-05" db="EMBL/GenBank/DDBJ databases">
        <authorList>
            <person name="Lanie J.A."/>
            <person name="Ng W.-L."/>
            <person name="Kazmierczak K.M."/>
            <person name="Andrzejewski T.M."/>
            <person name="Davidsen T.M."/>
            <person name="Wayne K.J."/>
            <person name="Tettelin H."/>
            <person name="Glass J.I."/>
            <person name="Rusch D."/>
            <person name="Podicherti R."/>
            <person name="Tsui H.-C.T."/>
            <person name="Winkler M.E."/>
        </authorList>
    </citation>
    <scope>NUCLEOTIDE SEQUENCE</scope>
</reference>